<dbReference type="InterPro" id="IPR013096">
    <property type="entry name" value="Cupin_2"/>
</dbReference>
<dbReference type="EMBL" id="LLYA01000170">
    <property type="protein sequence ID" value="KRR21863.1"/>
    <property type="molecule type" value="Genomic_DNA"/>
</dbReference>
<evidence type="ECO:0000259" key="1">
    <source>
        <dbReference type="Pfam" id="PF07883"/>
    </source>
</evidence>
<name>A0A0R3MNY9_9BRAD</name>
<organism evidence="2 3">
    <name type="scientific">Bradyrhizobium retamae</name>
    <dbReference type="NCBI Taxonomy" id="1300035"/>
    <lineage>
        <taxon>Bacteria</taxon>
        <taxon>Pseudomonadati</taxon>
        <taxon>Pseudomonadota</taxon>
        <taxon>Alphaproteobacteria</taxon>
        <taxon>Hyphomicrobiales</taxon>
        <taxon>Nitrobacteraceae</taxon>
        <taxon>Bradyrhizobium</taxon>
    </lineage>
</organism>
<gene>
    <name evidence="2" type="ORF">CQ13_07445</name>
</gene>
<feature type="domain" description="Cupin type-2" evidence="1">
    <location>
        <begin position="55"/>
        <end position="124"/>
    </location>
</feature>
<evidence type="ECO:0000313" key="3">
    <source>
        <dbReference type="Proteomes" id="UP000052023"/>
    </source>
</evidence>
<dbReference type="PIRSF" id="PIRSF037087">
    <property type="entry name" value="UCP037087"/>
    <property type="match status" value="1"/>
</dbReference>
<keyword evidence="3" id="KW-1185">Reference proteome</keyword>
<proteinExistence type="predicted"/>
<protein>
    <submittedName>
        <fullName evidence="2">Cupin</fullName>
    </submittedName>
</protein>
<dbReference type="InterPro" id="IPR014710">
    <property type="entry name" value="RmlC-like_jellyroll"/>
</dbReference>
<sequence>MSNMIVRERHGVDSGDGGKGFVVKGSAGYRAEQGSDYQPGISAETVGSKMIWLGIITLPAGRRTKAHVHEHHETALYMMSGEELEIWTGDQLQHCERVHPGDYIYIPAGVLHVAVNRAATPSVFVGSRSEATAQESVVMRPEMDERVP</sequence>
<dbReference type="CDD" id="cd02210">
    <property type="entry name" value="cupin_BLR2406-like"/>
    <property type="match status" value="1"/>
</dbReference>
<reference evidence="2 3" key="1">
    <citation type="submission" date="2014-03" db="EMBL/GenBank/DDBJ databases">
        <title>Bradyrhizobium valentinum sp. nov., isolated from effective nodules of Lupinus mariae-josephae, a lupine endemic of basic-lime soils in Eastern Spain.</title>
        <authorList>
            <person name="Duran D."/>
            <person name="Rey L."/>
            <person name="Navarro A."/>
            <person name="Busquets A."/>
            <person name="Imperial J."/>
            <person name="Ruiz-Argueso T."/>
        </authorList>
    </citation>
    <scope>NUCLEOTIDE SEQUENCE [LARGE SCALE GENOMIC DNA]</scope>
    <source>
        <strain evidence="2 3">Ro19</strain>
    </source>
</reference>
<dbReference type="InterPro" id="IPR011051">
    <property type="entry name" value="RmlC_Cupin_sf"/>
</dbReference>
<dbReference type="Gene3D" id="2.60.120.10">
    <property type="entry name" value="Jelly Rolls"/>
    <property type="match status" value="1"/>
</dbReference>
<dbReference type="AlphaFoldDB" id="A0A0R3MNY9"/>
<evidence type="ECO:0000313" key="2">
    <source>
        <dbReference type="EMBL" id="KRR21863.1"/>
    </source>
</evidence>
<dbReference type="InterPro" id="IPR017102">
    <property type="entry name" value="UCP037087"/>
</dbReference>
<dbReference type="Proteomes" id="UP000052023">
    <property type="component" value="Unassembled WGS sequence"/>
</dbReference>
<dbReference type="Pfam" id="PF07883">
    <property type="entry name" value="Cupin_2"/>
    <property type="match status" value="1"/>
</dbReference>
<dbReference type="SUPFAM" id="SSF51182">
    <property type="entry name" value="RmlC-like cupins"/>
    <property type="match status" value="1"/>
</dbReference>
<comment type="caution">
    <text evidence="2">The sequence shown here is derived from an EMBL/GenBank/DDBJ whole genome shotgun (WGS) entry which is preliminary data.</text>
</comment>
<accession>A0A0R3MNY9</accession>